<evidence type="ECO:0000256" key="1">
    <source>
        <dbReference type="ARBA" id="ARBA00006821"/>
    </source>
</evidence>
<keyword evidence="5" id="KW-0378">Hydrolase</keyword>
<dbReference type="PANTHER" id="PTHR36306:SF1">
    <property type="entry name" value="ALPHA-AMYLASE-RELATED"/>
    <property type="match status" value="1"/>
</dbReference>
<dbReference type="Pfam" id="PF03065">
    <property type="entry name" value="Glyco_hydro_57"/>
    <property type="match status" value="1"/>
</dbReference>
<dbReference type="InterPro" id="IPR011330">
    <property type="entry name" value="Glyco_hydro/deAcase_b/a-brl"/>
</dbReference>
<dbReference type="KEGG" id="dcm:NIES806_37900"/>
<dbReference type="InterPro" id="IPR052046">
    <property type="entry name" value="GH57_Enzymes"/>
</dbReference>
<dbReference type="EMBL" id="AP018316">
    <property type="protein sequence ID" value="BAZ87560.1"/>
    <property type="molecule type" value="Genomic_DNA"/>
</dbReference>
<dbReference type="Gene3D" id="3.20.110.10">
    <property type="entry name" value="Glycoside hydrolase 38, N terminal domain"/>
    <property type="match status" value="1"/>
</dbReference>
<evidence type="ECO:0000313" key="6">
    <source>
        <dbReference type="Proteomes" id="UP000218702"/>
    </source>
</evidence>
<dbReference type="CDD" id="cd10796">
    <property type="entry name" value="GH57N_APU"/>
    <property type="match status" value="1"/>
</dbReference>
<accession>A0A1Z4V7L8</accession>
<evidence type="ECO:0000259" key="4">
    <source>
        <dbReference type="Pfam" id="PF03065"/>
    </source>
</evidence>
<dbReference type="AlphaFoldDB" id="A0A1Z4V7L8"/>
<name>A0A1Z4V7L8_9CYAN</name>
<dbReference type="CDD" id="cd00241">
    <property type="entry name" value="DOMON_like"/>
    <property type="match status" value="1"/>
</dbReference>
<comment type="similarity">
    <text evidence="1 3">Belongs to the glycosyl hydrolase 57 family.</text>
</comment>
<sequence length="772" mass="88869">MGEEVIGKIYLSPVPRSLFLVTYSFIYYMSHPLHVAFIWHQHQPLYKSPENGSSLVTSQQYRLPWVRLHGTKDYLDLVLLLEKYPKLHQTVNLVPSLILQLEDYVAGTAFDPYLTASLTPVEKLTREQKEFIVQHFFDANHHTLIDPHPRYAQLYYQRQEQGQNWCLANWQLSDYGDLLAWHNLAWIDPLFWHDPEIAAWLAQGRNFSLGDRQRIYSKQRQILSQIIPQHRKMQDSGQLEVTTTPYTHPILPLLADTNAGRVAVPQMTLPKQRFQWVEDIPRHLQKSWDLYIDRFGQEPRGLWPSEQSVSPEILPYIIKQGFKWICSDEAVLGWSLKHFFHRDAAGNVQEPELLYRPYRLQTPAGEVAIVFRDHRLSDLIGFTYSAMPAKKAAADLVGHLQAIAKQQKESNDDQPWLVTIALDGENCWEFYPHDGKDFLETLYESLSNEPHIKLVTVSEFIEKHPPTTTIPAAQLHSGSWVDGNFTTWIGDPVKNRAWDYLTAARQILANHPEATEENNPAAWEALYAAEGSDWFWWFGEGHSSNQDAIFDQLFREHLYGIYKALNEPIPPYLHTPLEIHEARSDHKPQGFIHPFIDGKGDEQDWDKAGRIEVGGARGTMHNSSTIQRLWYGVDHLNFYVRVDFKTGAVPGKDIPPDLHLFWYYPDRTMVNSSIPLAEVPDSAPLNYLFHHHLEVNLLSQSVQFRAAGDNYLWYPRASRAQVALDSCLEIAVPWADLRVPPDYPLRLILVSSDDGCFSGYVPENGLIPIDVP</sequence>
<dbReference type="SUPFAM" id="SSF88713">
    <property type="entry name" value="Glycoside hydrolase/deacetylase"/>
    <property type="match status" value="1"/>
</dbReference>
<evidence type="ECO:0000313" key="5">
    <source>
        <dbReference type="EMBL" id="BAZ87560.1"/>
    </source>
</evidence>
<feature type="domain" description="Glycoside hydrolase family 57 N-terminal" evidence="4">
    <location>
        <begin position="36"/>
        <end position="471"/>
    </location>
</feature>
<proteinExistence type="inferred from homology"/>
<dbReference type="PANTHER" id="PTHR36306">
    <property type="entry name" value="ALPHA-AMYLASE-RELATED-RELATED"/>
    <property type="match status" value="1"/>
</dbReference>
<evidence type="ECO:0000256" key="2">
    <source>
        <dbReference type="ARBA" id="ARBA00023277"/>
    </source>
</evidence>
<organism evidence="5 6">
    <name type="scientific">Dolichospermum compactum NIES-806</name>
    <dbReference type="NCBI Taxonomy" id="1973481"/>
    <lineage>
        <taxon>Bacteria</taxon>
        <taxon>Bacillati</taxon>
        <taxon>Cyanobacteriota</taxon>
        <taxon>Cyanophyceae</taxon>
        <taxon>Nostocales</taxon>
        <taxon>Aphanizomenonaceae</taxon>
        <taxon>Dolichospermum</taxon>
        <taxon>Dolichospermum compactum</taxon>
    </lineage>
</organism>
<dbReference type="GO" id="GO:0016787">
    <property type="term" value="F:hydrolase activity"/>
    <property type="evidence" value="ECO:0007669"/>
    <property type="project" value="UniProtKB-KW"/>
</dbReference>
<protein>
    <submittedName>
        <fullName evidence="5">Family 57 glycoside hydrolase</fullName>
    </submittedName>
</protein>
<reference evidence="5 6" key="1">
    <citation type="submission" date="2017-06" db="EMBL/GenBank/DDBJ databases">
        <title>Genome sequencing of cyanobaciteial culture collection at National Institute for Environmental Studies (NIES).</title>
        <authorList>
            <person name="Hirose Y."/>
            <person name="Shimura Y."/>
            <person name="Fujisawa T."/>
            <person name="Nakamura Y."/>
            <person name="Kawachi M."/>
        </authorList>
    </citation>
    <scope>NUCLEOTIDE SEQUENCE [LARGE SCALE GENOMIC DNA]</scope>
    <source>
        <strain evidence="5 6">NIES-806</strain>
    </source>
</reference>
<keyword evidence="6" id="KW-1185">Reference proteome</keyword>
<dbReference type="InterPro" id="IPR004300">
    <property type="entry name" value="Glyco_hydro_57_N"/>
</dbReference>
<dbReference type="Proteomes" id="UP000218702">
    <property type="component" value="Chromosome"/>
</dbReference>
<dbReference type="GO" id="GO:0005975">
    <property type="term" value="P:carbohydrate metabolic process"/>
    <property type="evidence" value="ECO:0007669"/>
    <property type="project" value="InterPro"/>
</dbReference>
<dbReference type="InterPro" id="IPR027291">
    <property type="entry name" value="Glyco_hydro_38_N_sf"/>
</dbReference>
<keyword evidence="2 3" id="KW-0119">Carbohydrate metabolism</keyword>
<evidence type="ECO:0000256" key="3">
    <source>
        <dbReference type="RuleBase" id="RU361196"/>
    </source>
</evidence>
<gene>
    <name evidence="5" type="ORF">NIES806_37900</name>
</gene>